<evidence type="ECO:0000313" key="3">
    <source>
        <dbReference type="Proteomes" id="UP001626603"/>
    </source>
</evidence>
<gene>
    <name evidence="2" type="ORF">R6Y95_08515</name>
</gene>
<accession>A0ABD8A7K2</accession>
<evidence type="ECO:0000313" key="2">
    <source>
        <dbReference type="EMBL" id="WOX55501.1"/>
    </source>
</evidence>
<keyword evidence="1" id="KW-0472">Membrane</keyword>
<feature type="transmembrane region" description="Helical" evidence="1">
    <location>
        <begin position="212"/>
        <end position="235"/>
    </location>
</feature>
<keyword evidence="3" id="KW-1185">Reference proteome</keyword>
<feature type="transmembrane region" description="Helical" evidence="1">
    <location>
        <begin position="67"/>
        <end position="87"/>
    </location>
</feature>
<proteinExistence type="predicted"/>
<dbReference type="AlphaFoldDB" id="A0ABD8A7K2"/>
<feature type="transmembrane region" description="Helical" evidence="1">
    <location>
        <begin position="40"/>
        <end position="60"/>
    </location>
</feature>
<organism evidence="2 3">
    <name type="scientific">Methanoculleus palmolei</name>
    <dbReference type="NCBI Taxonomy" id="72612"/>
    <lineage>
        <taxon>Archaea</taxon>
        <taxon>Methanobacteriati</taxon>
        <taxon>Methanobacteriota</taxon>
        <taxon>Stenosarchaea group</taxon>
        <taxon>Methanomicrobia</taxon>
        <taxon>Methanomicrobiales</taxon>
        <taxon>Methanomicrobiaceae</taxon>
        <taxon>Methanoculleus</taxon>
    </lineage>
</organism>
<sequence length="249" mass="26514">MILLLAFLAFATSSYGLPHILPGGTAPGLVHGFLKLPGPGAGIFISSAFVCLWFVFGLLVTRKFWTAISMAVLIVVFRLGAGLVTGTTPRLDLLLIVVAIIISCIGLLPIEKKPWQNIFPLFIGIMGVIPLVLMLTGNAKMGESGAVATVFPLGYAVTGILALALAVICWFFPMKYVAGAGLAEIFYIVYCWLFNGKSGFATWVPVPAAIPALLAFALVCGAVMAFLAYCVYVLFQAYRGEGPLAQFNQ</sequence>
<reference evidence="2 3" key="1">
    <citation type="submission" date="2023-10" db="EMBL/GenBank/DDBJ databases">
        <title>The complete genome sequence of Methanoculleus palmolei DSM 4273.</title>
        <authorList>
            <person name="Lai S.-J."/>
            <person name="You Y.-T."/>
            <person name="Chen S.-C."/>
        </authorList>
    </citation>
    <scope>NUCLEOTIDE SEQUENCE [LARGE SCALE GENOMIC DNA]</scope>
    <source>
        <strain evidence="2 3">DSM 4273</strain>
    </source>
</reference>
<feature type="transmembrane region" description="Helical" evidence="1">
    <location>
        <begin position="93"/>
        <end position="110"/>
    </location>
</feature>
<protein>
    <submittedName>
        <fullName evidence="2">Uncharacterized protein</fullName>
    </submittedName>
</protein>
<evidence type="ECO:0000256" key="1">
    <source>
        <dbReference type="SAM" id="Phobius"/>
    </source>
</evidence>
<dbReference type="Proteomes" id="UP001626603">
    <property type="component" value="Chromosome"/>
</dbReference>
<keyword evidence="1" id="KW-0812">Transmembrane</keyword>
<dbReference type="EMBL" id="CP137641">
    <property type="protein sequence ID" value="WOX55501.1"/>
    <property type="molecule type" value="Genomic_DNA"/>
</dbReference>
<feature type="transmembrane region" description="Helical" evidence="1">
    <location>
        <begin position="117"/>
        <end position="135"/>
    </location>
</feature>
<name>A0ABD8A7K2_9EURY</name>
<feature type="transmembrane region" description="Helical" evidence="1">
    <location>
        <begin position="155"/>
        <end position="173"/>
    </location>
</feature>
<keyword evidence="1" id="KW-1133">Transmembrane helix</keyword>